<evidence type="ECO:0000256" key="7">
    <source>
        <dbReference type="ARBA" id="ARBA00022982"/>
    </source>
</evidence>
<keyword evidence="8 10" id="KW-0408">Iron</keyword>
<reference evidence="13 14" key="1">
    <citation type="journal article" date="2020" name="Arch. Microbiol.">
        <title>The genome sequence of the giant phototrophic gammaproteobacterium Thiospirillum jenense gives insight into its physiological properties and phylogenetic relationships.</title>
        <authorList>
            <person name="Imhoff J.F."/>
            <person name="Meyer T.E."/>
            <person name="Kyndt J.A."/>
        </authorList>
    </citation>
    <scope>NUCLEOTIDE SEQUENCE [LARGE SCALE GENOMIC DNA]</scope>
    <source>
        <strain evidence="13 14">DSM 216</strain>
    </source>
</reference>
<evidence type="ECO:0000256" key="6">
    <source>
        <dbReference type="ARBA" id="ARBA00022723"/>
    </source>
</evidence>
<keyword evidence="7 10" id="KW-0249">Electron transport</keyword>
<evidence type="ECO:0000256" key="9">
    <source>
        <dbReference type="ARBA" id="ARBA00023014"/>
    </source>
</evidence>
<accession>A0A839H524</accession>
<dbReference type="PROSITE" id="PS51373">
    <property type="entry name" value="HIPIP"/>
    <property type="match status" value="1"/>
</dbReference>
<dbReference type="SUPFAM" id="SSF57652">
    <property type="entry name" value="HIPIP (high potential iron protein)"/>
    <property type="match status" value="1"/>
</dbReference>
<dbReference type="InterPro" id="IPR006311">
    <property type="entry name" value="TAT_signal"/>
</dbReference>
<feature type="signal peptide" evidence="11">
    <location>
        <begin position="1"/>
        <end position="37"/>
    </location>
</feature>
<keyword evidence="4 10" id="KW-0813">Transport</keyword>
<evidence type="ECO:0000256" key="2">
    <source>
        <dbReference type="ARBA" id="ARBA00011738"/>
    </source>
</evidence>
<dbReference type="InterPro" id="IPR036369">
    <property type="entry name" value="HIPIP_sf"/>
</dbReference>
<dbReference type="GO" id="GO:0051539">
    <property type="term" value="F:4 iron, 4 sulfur cluster binding"/>
    <property type="evidence" value="ECO:0007669"/>
    <property type="project" value="UniProtKB-KW"/>
</dbReference>
<keyword evidence="9 10" id="KW-0411">Iron-sulfur</keyword>
<dbReference type="PROSITE" id="PS51318">
    <property type="entry name" value="TAT"/>
    <property type="match status" value="1"/>
</dbReference>
<gene>
    <name evidence="13" type="ORF">HUK38_01220</name>
</gene>
<evidence type="ECO:0000256" key="4">
    <source>
        <dbReference type="ARBA" id="ARBA00022448"/>
    </source>
</evidence>
<feature type="domain" description="High potential iron-sulfur proteins family profile" evidence="12">
    <location>
        <begin position="38"/>
        <end position="118"/>
    </location>
</feature>
<dbReference type="InterPro" id="IPR000170">
    <property type="entry name" value="High_potential_FeS_prot"/>
</dbReference>
<keyword evidence="5 10" id="KW-0004">4Fe-4S</keyword>
<dbReference type="GO" id="GO:0009055">
    <property type="term" value="F:electron transfer activity"/>
    <property type="evidence" value="ECO:0007669"/>
    <property type="project" value="InterPro"/>
</dbReference>
<evidence type="ECO:0000256" key="1">
    <source>
        <dbReference type="ARBA" id="ARBA00002137"/>
    </source>
</evidence>
<dbReference type="AlphaFoldDB" id="A0A839H524"/>
<evidence type="ECO:0000313" key="13">
    <source>
        <dbReference type="EMBL" id="MBB1124851.1"/>
    </source>
</evidence>
<keyword evidence="14" id="KW-1185">Reference proteome</keyword>
<proteinExistence type="inferred from homology"/>
<feature type="chain" id="PRO_5033063260" description="High-potential iron-sulfur protein" evidence="11">
    <location>
        <begin position="38"/>
        <end position="118"/>
    </location>
</feature>
<keyword evidence="6 10" id="KW-0479">Metal-binding</keyword>
<organism evidence="13 14">
    <name type="scientific">Thiospirillum jenense</name>
    <dbReference type="NCBI Taxonomy" id="1653858"/>
    <lineage>
        <taxon>Bacteria</taxon>
        <taxon>Pseudomonadati</taxon>
        <taxon>Pseudomonadota</taxon>
        <taxon>Gammaproteobacteria</taxon>
        <taxon>Chromatiales</taxon>
        <taxon>Chromatiaceae</taxon>
        <taxon>Thiospirillum</taxon>
    </lineage>
</organism>
<dbReference type="EMBL" id="JABVCQ010000002">
    <property type="protein sequence ID" value="MBB1124851.1"/>
    <property type="molecule type" value="Genomic_DNA"/>
</dbReference>
<name>A0A839H524_9GAMM</name>
<evidence type="ECO:0000313" key="14">
    <source>
        <dbReference type="Proteomes" id="UP000548632"/>
    </source>
</evidence>
<keyword evidence="11" id="KW-0732">Signal</keyword>
<evidence type="ECO:0000259" key="12">
    <source>
        <dbReference type="PROSITE" id="PS51373"/>
    </source>
</evidence>
<comment type="subunit">
    <text evidence="2 10">Homodimer.</text>
</comment>
<comment type="function">
    <text evidence="1 10">Specific class of high-redox-potential 4Fe-4S ferredoxins. Functions in anaerobic electron transport in most purple and in some other photosynthetic bacteria and in at least one genus (Paracoccus) of halophilic, denitrifying bacteria.</text>
</comment>
<evidence type="ECO:0000256" key="11">
    <source>
        <dbReference type="SAM" id="SignalP"/>
    </source>
</evidence>
<dbReference type="Pfam" id="PF01355">
    <property type="entry name" value="HIPIP"/>
    <property type="match status" value="1"/>
</dbReference>
<evidence type="ECO:0000256" key="5">
    <source>
        <dbReference type="ARBA" id="ARBA00022485"/>
    </source>
</evidence>
<comment type="similarity">
    <text evidence="10">Belongs to the high-potential iron-sulfur protein (HiPIP) family.</text>
</comment>
<sequence>MSDKQMNKSRRDAVKLMIGGLATVPLLNLVGMAAAHAEDLPHVDPATDATAQALKYVNDAAQADRATNARPGLPPDQQRCAVCQFVLAETGAWRPCSLFPGKLVNENGWCTSWTMKAG</sequence>
<dbReference type="Gene3D" id="4.10.490.10">
    <property type="entry name" value="High potential iron-sulphur protein"/>
    <property type="match status" value="1"/>
</dbReference>
<dbReference type="GO" id="GO:0019646">
    <property type="term" value="P:aerobic electron transport chain"/>
    <property type="evidence" value="ECO:0007669"/>
    <property type="project" value="InterPro"/>
</dbReference>
<dbReference type="GO" id="GO:0046872">
    <property type="term" value="F:metal ion binding"/>
    <property type="evidence" value="ECO:0007669"/>
    <property type="project" value="UniProtKB-KW"/>
</dbReference>
<evidence type="ECO:0000256" key="8">
    <source>
        <dbReference type="ARBA" id="ARBA00023004"/>
    </source>
</evidence>
<evidence type="ECO:0000256" key="3">
    <source>
        <dbReference type="ARBA" id="ARBA00015799"/>
    </source>
</evidence>
<dbReference type="RefSeq" id="WP_182581956.1">
    <property type="nucleotide sequence ID" value="NZ_JABVCQ010000002.1"/>
</dbReference>
<dbReference type="Proteomes" id="UP000548632">
    <property type="component" value="Unassembled WGS sequence"/>
</dbReference>
<evidence type="ECO:0000256" key="10">
    <source>
        <dbReference type="RuleBase" id="RU000620"/>
    </source>
</evidence>
<protein>
    <recommendedName>
        <fullName evidence="3 10">High-potential iron-sulfur protein</fullName>
        <shortName evidence="10">HiPIP</shortName>
    </recommendedName>
</protein>
<comment type="caution">
    <text evidence="13">The sequence shown here is derived from an EMBL/GenBank/DDBJ whole genome shotgun (WGS) entry which is preliminary data.</text>
</comment>